<protein>
    <submittedName>
        <fullName evidence="1">Uncharacterized protein</fullName>
    </submittedName>
</protein>
<gene>
    <name evidence="1" type="ORF">PENSOL_c005G00591</name>
</gene>
<organism evidence="1 2">
    <name type="scientific">Penicillium solitum</name>
    <dbReference type="NCBI Taxonomy" id="60172"/>
    <lineage>
        <taxon>Eukaryota</taxon>
        <taxon>Fungi</taxon>
        <taxon>Dikarya</taxon>
        <taxon>Ascomycota</taxon>
        <taxon>Pezizomycotina</taxon>
        <taxon>Eurotiomycetes</taxon>
        <taxon>Eurotiomycetidae</taxon>
        <taxon>Eurotiales</taxon>
        <taxon>Aspergillaceae</taxon>
        <taxon>Penicillium</taxon>
    </lineage>
</organism>
<dbReference type="AlphaFoldDB" id="A0A1V6RI04"/>
<accession>A0A1V6RI04</accession>
<dbReference type="EMBL" id="MDYO01000005">
    <property type="protein sequence ID" value="OQE01089.1"/>
    <property type="molecule type" value="Genomic_DNA"/>
</dbReference>
<proteinExistence type="predicted"/>
<comment type="caution">
    <text evidence="1">The sequence shown here is derived from an EMBL/GenBank/DDBJ whole genome shotgun (WGS) entry which is preliminary data.</text>
</comment>
<evidence type="ECO:0000313" key="1">
    <source>
        <dbReference type="EMBL" id="OQE01089.1"/>
    </source>
</evidence>
<dbReference type="SUPFAM" id="SSF49562">
    <property type="entry name" value="C2 domain (Calcium/lipid-binding domain, CaLB)"/>
    <property type="match status" value="1"/>
</dbReference>
<dbReference type="PANTHER" id="PTHR47348:SF2">
    <property type="entry name" value="MEIOTICALLY UP-REGULATED 190 PROTEIN"/>
    <property type="match status" value="1"/>
</dbReference>
<dbReference type="InterPro" id="IPR035892">
    <property type="entry name" value="C2_domain_sf"/>
</dbReference>
<name>A0A1V6RI04_9EURO</name>
<reference evidence="2" key="1">
    <citation type="journal article" date="2017" name="Nat. Microbiol.">
        <title>Global analysis of biosynthetic gene clusters reveals vast potential of secondary metabolite production in Penicillium species.</title>
        <authorList>
            <person name="Nielsen J.C."/>
            <person name="Grijseels S."/>
            <person name="Prigent S."/>
            <person name="Ji B."/>
            <person name="Dainat J."/>
            <person name="Nielsen K.F."/>
            <person name="Frisvad J.C."/>
            <person name="Workman M."/>
            <person name="Nielsen J."/>
        </authorList>
    </citation>
    <scope>NUCLEOTIDE SEQUENCE [LARGE SCALE GENOMIC DNA]</scope>
    <source>
        <strain evidence="2">IBT 29525</strain>
    </source>
</reference>
<dbReference type="PANTHER" id="PTHR47348">
    <property type="entry name" value="MEIOTICALLY UP-REGULATED GENE 190 PROTEIN"/>
    <property type="match status" value="1"/>
</dbReference>
<evidence type="ECO:0000313" key="2">
    <source>
        <dbReference type="Proteomes" id="UP000191612"/>
    </source>
</evidence>
<dbReference type="Proteomes" id="UP000191612">
    <property type="component" value="Unassembled WGS sequence"/>
</dbReference>
<keyword evidence="2" id="KW-1185">Reference proteome</keyword>
<sequence>MCFKAQFNVGAERFIRDWQTTEVILSVRDLRMYEHDPLIGIVVLPLADTFKQRSQINEYFSLSGGIGHGRVRISMVFRSIQLQAPR</sequence>
<dbReference type="STRING" id="60172.A0A1V6RI04"/>
<dbReference type="Gene3D" id="2.60.40.150">
    <property type="entry name" value="C2 domain"/>
    <property type="match status" value="1"/>
</dbReference>